<dbReference type="Proteomes" id="UP000050525">
    <property type="component" value="Unassembled WGS sequence"/>
</dbReference>
<comment type="caution">
    <text evidence="1">The sequence shown here is derived from an EMBL/GenBank/DDBJ whole genome shotgun (WGS) entry which is preliminary data.</text>
</comment>
<gene>
    <name evidence="1" type="ORF">Y1Q_0004865</name>
</gene>
<evidence type="ECO:0000313" key="1">
    <source>
        <dbReference type="EMBL" id="KYO39236.1"/>
    </source>
</evidence>
<sequence>MMDLRPDPPLTEMTFKAVLECKSRTLLLRHPVLPRFRYRQILWLTTKQHMLEPADLICSPSPFPAWEFKGTQSQTYAVLTTPSFATLKEGVTKKFAVAGKGSHQEDALVVLSVAKTKLRPPQRAYSLNKQVQKKV</sequence>
<protein>
    <submittedName>
        <fullName evidence="1">Uncharacterized protein</fullName>
    </submittedName>
</protein>
<proteinExistence type="predicted"/>
<accession>A0A151NQW3</accession>
<dbReference type="EMBL" id="AKHW03002337">
    <property type="protein sequence ID" value="KYO39236.1"/>
    <property type="molecule type" value="Genomic_DNA"/>
</dbReference>
<organism evidence="1 2">
    <name type="scientific">Alligator mississippiensis</name>
    <name type="common">American alligator</name>
    <dbReference type="NCBI Taxonomy" id="8496"/>
    <lineage>
        <taxon>Eukaryota</taxon>
        <taxon>Metazoa</taxon>
        <taxon>Chordata</taxon>
        <taxon>Craniata</taxon>
        <taxon>Vertebrata</taxon>
        <taxon>Euteleostomi</taxon>
        <taxon>Archelosauria</taxon>
        <taxon>Archosauria</taxon>
        <taxon>Crocodylia</taxon>
        <taxon>Alligatoridae</taxon>
        <taxon>Alligatorinae</taxon>
        <taxon>Alligator</taxon>
    </lineage>
</organism>
<dbReference type="AlphaFoldDB" id="A0A151NQW3"/>
<evidence type="ECO:0000313" key="2">
    <source>
        <dbReference type="Proteomes" id="UP000050525"/>
    </source>
</evidence>
<name>A0A151NQW3_ALLMI</name>
<keyword evidence="2" id="KW-1185">Reference proteome</keyword>
<reference evidence="1 2" key="1">
    <citation type="journal article" date="2012" name="Genome Biol.">
        <title>Sequencing three crocodilian genomes to illuminate the evolution of archosaurs and amniotes.</title>
        <authorList>
            <person name="St John J.A."/>
            <person name="Braun E.L."/>
            <person name="Isberg S.R."/>
            <person name="Miles L.G."/>
            <person name="Chong A.Y."/>
            <person name="Gongora J."/>
            <person name="Dalzell P."/>
            <person name="Moran C."/>
            <person name="Bed'hom B."/>
            <person name="Abzhanov A."/>
            <person name="Burgess S.C."/>
            <person name="Cooksey A.M."/>
            <person name="Castoe T.A."/>
            <person name="Crawford N.G."/>
            <person name="Densmore L.D."/>
            <person name="Drew J.C."/>
            <person name="Edwards S.V."/>
            <person name="Faircloth B.C."/>
            <person name="Fujita M.K."/>
            <person name="Greenwold M.J."/>
            <person name="Hoffmann F.G."/>
            <person name="Howard J.M."/>
            <person name="Iguchi T."/>
            <person name="Janes D.E."/>
            <person name="Khan S.Y."/>
            <person name="Kohno S."/>
            <person name="de Koning A.J."/>
            <person name="Lance S.L."/>
            <person name="McCarthy F.M."/>
            <person name="McCormack J.E."/>
            <person name="Merchant M.E."/>
            <person name="Peterson D.G."/>
            <person name="Pollock D.D."/>
            <person name="Pourmand N."/>
            <person name="Raney B.J."/>
            <person name="Roessler K.A."/>
            <person name="Sanford J.R."/>
            <person name="Sawyer R.H."/>
            <person name="Schmidt C.J."/>
            <person name="Triplett E.W."/>
            <person name="Tuberville T.D."/>
            <person name="Venegas-Anaya M."/>
            <person name="Howard J.T."/>
            <person name="Jarvis E.D."/>
            <person name="Guillette L.J.Jr."/>
            <person name="Glenn T.C."/>
            <person name="Green R.E."/>
            <person name="Ray D.A."/>
        </authorList>
    </citation>
    <scope>NUCLEOTIDE SEQUENCE [LARGE SCALE GENOMIC DNA]</scope>
    <source>
        <strain evidence="1">KSC_2009_1</strain>
    </source>
</reference>